<dbReference type="Pfam" id="PF02657">
    <property type="entry name" value="SufE"/>
    <property type="match status" value="1"/>
</dbReference>
<protein>
    <submittedName>
        <fullName evidence="3">Regulator of cysteine desulfurase activity</fullName>
    </submittedName>
</protein>
<name>M4V850_9BACT</name>
<dbReference type="STRING" id="1184267.A11Q_1346"/>
<dbReference type="EMBL" id="CP003537">
    <property type="protein sequence ID" value="AGH95562.1"/>
    <property type="molecule type" value="Genomic_DNA"/>
</dbReference>
<evidence type="ECO:0000313" key="3">
    <source>
        <dbReference type="EMBL" id="AGH95562.1"/>
    </source>
</evidence>
<comment type="similarity">
    <text evidence="1">Belongs to the SufE family.</text>
</comment>
<gene>
    <name evidence="3" type="ORF">A11Q_1346</name>
</gene>
<evidence type="ECO:0000256" key="1">
    <source>
        <dbReference type="ARBA" id="ARBA00010282"/>
    </source>
</evidence>
<evidence type="ECO:0000313" key="4">
    <source>
        <dbReference type="Proteomes" id="UP000012040"/>
    </source>
</evidence>
<sequence length="142" mass="16317">MRIEEKIELIKKDFPTTTDWEQKYEKIIEYGKRWEGLDDALKTEDLKVKGCQSQVWIKADLTPDKKIIFKGDSDAIIVKGLVAIVLKVYSGETPDVILKTEPDFLKDIGFDSGLSPSRTNGLYSMIKQIKYYATAFRYLLSK</sequence>
<feature type="domain" description="Fe-S metabolism associated" evidence="2">
    <location>
        <begin position="12"/>
        <end position="130"/>
    </location>
</feature>
<dbReference type="PANTHER" id="PTHR43597:SF5">
    <property type="entry name" value="SUFE-LIKE PROTEIN 2, CHLOROPLASTIC"/>
    <property type="match status" value="1"/>
</dbReference>
<keyword evidence="4" id="KW-1185">Reference proteome</keyword>
<dbReference type="Gene3D" id="3.90.1010.10">
    <property type="match status" value="1"/>
</dbReference>
<dbReference type="Proteomes" id="UP000012040">
    <property type="component" value="Chromosome"/>
</dbReference>
<dbReference type="PANTHER" id="PTHR43597">
    <property type="entry name" value="SULFUR ACCEPTOR PROTEIN CSDE"/>
    <property type="match status" value="1"/>
</dbReference>
<organism evidence="3 4">
    <name type="scientific">Pseudobdellovibrio exovorus JSS</name>
    <dbReference type="NCBI Taxonomy" id="1184267"/>
    <lineage>
        <taxon>Bacteria</taxon>
        <taxon>Pseudomonadati</taxon>
        <taxon>Bdellovibrionota</taxon>
        <taxon>Bdellovibrionia</taxon>
        <taxon>Bdellovibrionales</taxon>
        <taxon>Pseudobdellovibrionaceae</taxon>
        <taxon>Pseudobdellovibrio</taxon>
    </lineage>
</organism>
<dbReference type="SUPFAM" id="SSF82649">
    <property type="entry name" value="SufE/NifU"/>
    <property type="match status" value="1"/>
</dbReference>
<dbReference type="OrthoDB" id="5293988at2"/>
<dbReference type="KEGG" id="bex:A11Q_1346"/>
<dbReference type="PATRIC" id="fig|1184267.3.peg.1364"/>
<dbReference type="eggNOG" id="COG2166">
    <property type="taxonomic scope" value="Bacteria"/>
</dbReference>
<dbReference type="HOGENOM" id="CLU_124502_0_2_7"/>
<accession>M4V850</accession>
<reference evidence="3 4" key="1">
    <citation type="journal article" date="2013" name="ISME J.">
        <title>By their genes ye shall know them: genomic signatures of predatory bacteria.</title>
        <authorList>
            <person name="Pasternak Z."/>
            <person name="Pietrokovski S."/>
            <person name="Rotem O."/>
            <person name="Gophna U."/>
            <person name="Lurie-Weinberger M.N."/>
            <person name="Jurkevitch E."/>
        </authorList>
    </citation>
    <scope>NUCLEOTIDE SEQUENCE [LARGE SCALE GENOMIC DNA]</scope>
    <source>
        <strain evidence="3 4">JSS</strain>
    </source>
</reference>
<proteinExistence type="inferred from homology"/>
<dbReference type="AlphaFoldDB" id="M4V850"/>
<evidence type="ECO:0000259" key="2">
    <source>
        <dbReference type="Pfam" id="PF02657"/>
    </source>
</evidence>
<dbReference type="InterPro" id="IPR003808">
    <property type="entry name" value="Fe-S_metab-assoc_dom"/>
</dbReference>
<dbReference type="RefSeq" id="WP_015470052.1">
    <property type="nucleotide sequence ID" value="NC_020813.1"/>
</dbReference>